<dbReference type="InterPro" id="IPR001895">
    <property type="entry name" value="RASGEF_cat_dom"/>
</dbReference>
<feature type="compositionally biased region" description="Acidic residues" evidence="3">
    <location>
        <begin position="53"/>
        <end position="62"/>
    </location>
</feature>
<evidence type="ECO:0000256" key="3">
    <source>
        <dbReference type="SAM" id="MobiDB-lite"/>
    </source>
</evidence>
<organism evidence="6 7">
    <name type="scientific">Anaeramoeba flamelloides</name>
    <dbReference type="NCBI Taxonomy" id="1746091"/>
    <lineage>
        <taxon>Eukaryota</taxon>
        <taxon>Metamonada</taxon>
        <taxon>Anaeramoebidae</taxon>
        <taxon>Anaeramoeba</taxon>
    </lineage>
</organism>
<keyword evidence="1 2" id="KW-0344">Guanine-nucleotide releasing factor</keyword>
<dbReference type="Pfam" id="PF00617">
    <property type="entry name" value="RasGEF"/>
    <property type="match status" value="1"/>
</dbReference>
<gene>
    <name evidence="6" type="ORF">M0812_08029</name>
</gene>
<evidence type="ECO:0000259" key="4">
    <source>
        <dbReference type="PROSITE" id="PS50009"/>
    </source>
</evidence>
<evidence type="ECO:0000259" key="5">
    <source>
        <dbReference type="PROSITE" id="PS50212"/>
    </source>
</evidence>
<dbReference type="GO" id="GO:0005886">
    <property type="term" value="C:plasma membrane"/>
    <property type="evidence" value="ECO:0007669"/>
    <property type="project" value="TreeGrafter"/>
</dbReference>
<comment type="caution">
    <text evidence="6">The sequence shown here is derived from an EMBL/GenBank/DDBJ whole genome shotgun (WGS) entry which is preliminary data.</text>
</comment>
<dbReference type="PROSITE" id="PS50009">
    <property type="entry name" value="RASGEF_CAT"/>
    <property type="match status" value="1"/>
</dbReference>
<dbReference type="InterPro" id="IPR019804">
    <property type="entry name" value="Ras_G-nucl-exch_fac_CS"/>
</dbReference>
<accession>A0AAV8A1T1</accession>
<reference evidence="6" key="1">
    <citation type="submission" date="2022-08" db="EMBL/GenBank/DDBJ databases">
        <title>Novel sulphate-reducing endosymbionts in the free-living metamonad Anaeramoeba.</title>
        <authorList>
            <person name="Jerlstrom-Hultqvist J."/>
            <person name="Cepicka I."/>
            <person name="Gallot-Lavallee L."/>
            <person name="Salas-Leiva D."/>
            <person name="Curtis B.A."/>
            <person name="Zahonova K."/>
            <person name="Pipaliya S."/>
            <person name="Dacks J."/>
            <person name="Roger A.J."/>
        </authorList>
    </citation>
    <scope>NUCLEOTIDE SEQUENCE</scope>
    <source>
        <strain evidence="6">Busselton2</strain>
    </source>
</reference>
<dbReference type="InterPro" id="IPR006594">
    <property type="entry name" value="LisH"/>
</dbReference>
<dbReference type="GO" id="GO:0007265">
    <property type="term" value="P:Ras protein signal transduction"/>
    <property type="evidence" value="ECO:0007669"/>
    <property type="project" value="TreeGrafter"/>
</dbReference>
<evidence type="ECO:0000256" key="2">
    <source>
        <dbReference type="PROSITE-ProRule" id="PRU00168"/>
    </source>
</evidence>
<dbReference type="PROSITE" id="PS50896">
    <property type="entry name" value="LISH"/>
    <property type="match status" value="1"/>
</dbReference>
<dbReference type="InterPro" id="IPR008937">
    <property type="entry name" value="Ras-like_GEF"/>
</dbReference>
<evidence type="ECO:0000313" key="7">
    <source>
        <dbReference type="Proteomes" id="UP001146793"/>
    </source>
</evidence>
<feature type="region of interest" description="Disordered" evidence="3">
    <location>
        <begin position="101"/>
        <end position="122"/>
    </location>
</feature>
<dbReference type="PROSITE" id="PS00720">
    <property type="entry name" value="RASGEF"/>
    <property type="match status" value="1"/>
</dbReference>
<dbReference type="Gene3D" id="1.10.840.10">
    <property type="entry name" value="Ras guanine-nucleotide exchange factors catalytic domain"/>
    <property type="match status" value="1"/>
</dbReference>
<evidence type="ECO:0000313" key="6">
    <source>
        <dbReference type="EMBL" id="KAJ3446700.1"/>
    </source>
</evidence>
<dbReference type="GO" id="GO:0005085">
    <property type="term" value="F:guanyl-nucleotide exchange factor activity"/>
    <property type="evidence" value="ECO:0007669"/>
    <property type="project" value="UniProtKB-KW"/>
</dbReference>
<dbReference type="EMBL" id="JANTQA010000019">
    <property type="protein sequence ID" value="KAJ3446700.1"/>
    <property type="molecule type" value="Genomic_DNA"/>
</dbReference>
<dbReference type="CDD" id="cd06224">
    <property type="entry name" value="REM"/>
    <property type="match status" value="1"/>
</dbReference>
<dbReference type="SMART" id="SM00229">
    <property type="entry name" value="RasGEFN"/>
    <property type="match status" value="1"/>
</dbReference>
<feature type="domain" description="Ras-GEF" evidence="4">
    <location>
        <begin position="508"/>
        <end position="738"/>
    </location>
</feature>
<dbReference type="Proteomes" id="UP001146793">
    <property type="component" value="Unassembled WGS sequence"/>
</dbReference>
<proteinExistence type="predicted"/>
<dbReference type="PROSITE" id="PS50212">
    <property type="entry name" value="RASGEF_NTER"/>
    <property type="match status" value="1"/>
</dbReference>
<dbReference type="SMART" id="SM00147">
    <property type="entry name" value="RasGEF"/>
    <property type="match status" value="1"/>
</dbReference>
<name>A0AAV8A1T1_9EUKA</name>
<dbReference type="Gene3D" id="1.20.870.10">
    <property type="entry name" value="Son of sevenless (SoS) protein Chain: S domain 1"/>
    <property type="match status" value="1"/>
</dbReference>
<dbReference type="InterPro" id="IPR036964">
    <property type="entry name" value="RASGEF_cat_dom_sf"/>
</dbReference>
<dbReference type="PANTHER" id="PTHR23113">
    <property type="entry name" value="GUANINE NUCLEOTIDE EXCHANGE FACTOR"/>
    <property type="match status" value="1"/>
</dbReference>
<dbReference type="AlphaFoldDB" id="A0AAV8A1T1"/>
<protein>
    <submittedName>
        <fullName evidence="6">Guanine nucleotide exchange factor</fullName>
    </submittedName>
</protein>
<dbReference type="SMART" id="SM00667">
    <property type="entry name" value="LisH"/>
    <property type="match status" value="1"/>
</dbReference>
<evidence type="ECO:0000256" key="1">
    <source>
        <dbReference type="ARBA" id="ARBA00022658"/>
    </source>
</evidence>
<dbReference type="PANTHER" id="PTHR23113:SF366">
    <property type="entry name" value="RAS GUANINE NUCLEOTIDE EXCHANGE FACTOR R"/>
    <property type="match status" value="1"/>
</dbReference>
<sequence length="747" mass="87663">MSYKKKLYYLETTETEQKNHPSSTQSEENVCWLSGMTGYGSLSLDESSSETASDNEDLEYSQDSENSSDKEQNFTQTKPNKQLEKVISIEIEKANKKNDKSTLFNLETNKKMNNPPKNQKKTKLFGRRFSGTKGKSLNQNSDRYQRTMKKSNSDFDIMQTEKQVEYRDEQKTELEKHSWLSFLMRAHPEILETRERIRPLTGKPSFGKILRPGKTEITDQIGGKMILNLILQFLQSNNFQKSLQALQQESKLEFYSHYEKNNILKTILEMVVFDVDNIWNTGFTNLNQFQNETLKDIVLIQEKKNILIAEEDDELELISVWDDSLNNDINILFRTNLTEKELQVGNESFILAASLNKLIENLIVKQQEEPRFVKIFMMTYQSFTSPGKLLYKIFEAFDIPEKIKMEGETEKEFDERKNQLEENIYKILEYWLLEHFNDFSKGLIDEIQKFITEKLLKGSKYEWAFSLRRIIKLQKNGKISQKNNEEIPPEPKVPKNLFSKKLDLFDFHAIELARQLSIKDFEIFSRIHQSELFNCAWSNPKLKYRAKNVLEYINRFNSISYWVSKRIIMTEGLKERAHVLRKFLKIAKHLHSLNNFNSLNSVLAGIQSAAVHRLKFTFLELTHKYIDLFNNLKQLMSGDGSFYNYRQLIGTIKPPCVPYLGIYLTDLTFIEDGNYDFKNGLINFSKRKLVYNVIEKIKTFQKIPYNLHPVHQIISFIDDSSKTNDSDLYELSLEIEPRGAKRNDIKL</sequence>
<feature type="domain" description="N-terminal Ras-GEF" evidence="5">
    <location>
        <begin position="346"/>
        <end position="475"/>
    </location>
</feature>
<dbReference type="Pfam" id="PF00618">
    <property type="entry name" value="RasGEF_N"/>
    <property type="match status" value="1"/>
</dbReference>
<dbReference type="CDD" id="cd00155">
    <property type="entry name" value="RasGEF"/>
    <property type="match status" value="1"/>
</dbReference>
<dbReference type="SUPFAM" id="SSF48366">
    <property type="entry name" value="Ras GEF"/>
    <property type="match status" value="1"/>
</dbReference>
<feature type="region of interest" description="Disordered" evidence="3">
    <location>
        <begin position="42"/>
        <end position="81"/>
    </location>
</feature>
<dbReference type="InterPro" id="IPR023578">
    <property type="entry name" value="Ras_GEF_dom_sf"/>
</dbReference>
<dbReference type="InterPro" id="IPR000651">
    <property type="entry name" value="Ras-like_Gua-exchang_fac_N"/>
</dbReference>